<name>A0AAV7IS53_COTGL</name>
<dbReference type="InterPro" id="IPR004875">
    <property type="entry name" value="DDE_SF_endonuclease_dom"/>
</dbReference>
<evidence type="ECO:0000313" key="4">
    <source>
        <dbReference type="Proteomes" id="UP000826195"/>
    </source>
</evidence>
<feature type="domain" description="DDE-1" evidence="2">
    <location>
        <begin position="60"/>
        <end position="131"/>
    </location>
</feature>
<sequence length="232" mass="27006">MIVDLLEQKISQRNVAIQFDVSKTTVVNIGRNKDVILKIWNDNCHADRKRKLRKTEFEVVNLGVLKQPVDQDIIKAVKDRYRSRLLEYIVSKAENCQSREEFHKSVTVLHAVRWLYGAWMDISQKAIEKYFCRAGFVSSRLANDIEEQETILTDSARELSDDLVAELAPEREIEKADKFLPVHEELPDDIDRALNNYLFNRDDNDGGTESEKETDDEEGKKQRKITWVLTTH</sequence>
<proteinExistence type="predicted"/>
<evidence type="ECO:0000259" key="2">
    <source>
        <dbReference type="Pfam" id="PF03184"/>
    </source>
</evidence>
<dbReference type="Proteomes" id="UP000826195">
    <property type="component" value="Unassembled WGS sequence"/>
</dbReference>
<feature type="compositionally biased region" description="Acidic residues" evidence="1">
    <location>
        <begin position="205"/>
        <end position="217"/>
    </location>
</feature>
<dbReference type="AlphaFoldDB" id="A0AAV7IS53"/>
<feature type="region of interest" description="Disordered" evidence="1">
    <location>
        <begin position="199"/>
        <end position="224"/>
    </location>
</feature>
<organism evidence="3 4">
    <name type="scientific">Cotesia glomerata</name>
    <name type="common">Lepidopteran parasitic wasp</name>
    <name type="synonym">Apanteles glomeratus</name>
    <dbReference type="NCBI Taxonomy" id="32391"/>
    <lineage>
        <taxon>Eukaryota</taxon>
        <taxon>Metazoa</taxon>
        <taxon>Ecdysozoa</taxon>
        <taxon>Arthropoda</taxon>
        <taxon>Hexapoda</taxon>
        <taxon>Insecta</taxon>
        <taxon>Pterygota</taxon>
        <taxon>Neoptera</taxon>
        <taxon>Endopterygota</taxon>
        <taxon>Hymenoptera</taxon>
        <taxon>Apocrita</taxon>
        <taxon>Ichneumonoidea</taxon>
        <taxon>Braconidae</taxon>
        <taxon>Microgastrinae</taxon>
        <taxon>Cotesia</taxon>
    </lineage>
</organism>
<dbReference type="GO" id="GO:0003676">
    <property type="term" value="F:nucleic acid binding"/>
    <property type="evidence" value="ECO:0007669"/>
    <property type="project" value="InterPro"/>
</dbReference>
<dbReference type="EMBL" id="JAHXZJ010000748">
    <property type="protein sequence ID" value="KAH0556679.1"/>
    <property type="molecule type" value="Genomic_DNA"/>
</dbReference>
<protein>
    <recommendedName>
        <fullName evidence="2">DDE-1 domain-containing protein</fullName>
    </recommendedName>
</protein>
<evidence type="ECO:0000313" key="3">
    <source>
        <dbReference type="EMBL" id="KAH0556679.1"/>
    </source>
</evidence>
<comment type="caution">
    <text evidence="3">The sequence shown here is derived from an EMBL/GenBank/DDBJ whole genome shotgun (WGS) entry which is preliminary data.</text>
</comment>
<gene>
    <name evidence="3" type="ORF">KQX54_000947</name>
</gene>
<reference evidence="3 4" key="1">
    <citation type="journal article" date="2021" name="J. Hered.">
        <title>A chromosome-level genome assembly of the parasitoid wasp, Cotesia glomerata (Hymenoptera: Braconidae).</title>
        <authorList>
            <person name="Pinto B.J."/>
            <person name="Weis J.J."/>
            <person name="Gamble T."/>
            <person name="Ode P.J."/>
            <person name="Paul R."/>
            <person name="Zaspel J.M."/>
        </authorList>
    </citation>
    <scope>NUCLEOTIDE SEQUENCE [LARGE SCALE GENOMIC DNA]</scope>
    <source>
        <strain evidence="3">CgM1</strain>
    </source>
</reference>
<dbReference type="Pfam" id="PF03184">
    <property type="entry name" value="DDE_1"/>
    <property type="match status" value="1"/>
</dbReference>
<accession>A0AAV7IS53</accession>
<evidence type="ECO:0000256" key="1">
    <source>
        <dbReference type="SAM" id="MobiDB-lite"/>
    </source>
</evidence>
<keyword evidence="4" id="KW-1185">Reference proteome</keyword>